<sequence length="92" mass="10627">MVQFNTDRISMFHDASGKVCLLIHNVIKRCWLVHTHTYKPVPHPKQLRVRPTFSKYLALNGKGLDVKQAFLPDEGEFQRMAVQSGLYESDEL</sequence>
<evidence type="ECO:0000313" key="1">
    <source>
        <dbReference type="EMBL" id="KAH7992515.1"/>
    </source>
</evidence>
<comment type="caution">
    <text evidence="1">The sequence shown here is derived from an EMBL/GenBank/DDBJ whole genome shotgun (WGS) entry which is preliminary data.</text>
</comment>
<reference evidence="1" key="1">
    <citation type="submission" date="2021-08" db="EMBL/GenBank/DDBJ databases">
        <title>The first chromosome-level gecko genome reveals the dynamic sex chromosomes of Neotropical dwarf geckos (Sphaerodactylidae: Sphaerodactylus).</title>
        <authorList>
            <person name="Pinto B.J."/>
            <person name="Keating S.E."/>
            <person name="Gamble T."/>
        </authorList>
    </citation>
    <scope>NUCLEOTIDE SEQUENCE</scope>
    <source>
        <strain evidence="1">TG3544</strain>
    </source>
</reference>
<organism evidence="1 2">
    <name type="scientific">Sphaerodactylus townsendi</name>
    <dbReference type="NCBI Taxonomy" id="933632"/>
    <lineage>
        <taxon>Eukaryota</taxon>
        <taxon>Metazoa</taxon>
        <taxon>Chordata</taxon>
        <taxon>Craniata</taxon>
        <taxon>Vertebrata</taxon>
        <taxon>Euteleostomi</taxon>
        <taxon>Lepidosauria</taxon>
        <taxon>Squamata</taxon>
        <taxon>Bifurcata</taxon>
        <taxon>Gekkota</taxon>
        <taxon>Sphaerodactylidae</taxon>
        <taxon>Sphaerodactylus</taxon>
    </lineage>
</organism>
<protein>
    <submittedName>
        <fullName evidence="1">Uncharacterized protein</fullName>
    </submittedName>
</protein>
<accession>A0ACB8EJM4</accession>
<evidence type="ECO:0000313" key="2">
    <source>
        <dbReference type="Proteomes" id="UP000827872"/>
    </source>
</evidence>
<dbReference type="Proteomes" id="UP000827872">
    <property type="component" value="Linkage Group LG03"/>
</dbReference>
<name>A0ACB8EJM4_9SAUR</name>
<gene>
    <name evidence="1" type="ORF">K3G42_023571</name>
</gene>
<keyword evidence="2" id="KW-1185">Reference proteome</keyword>
<dbReference type="EMBL" id="CM037616">
    <property type="protein sequence ID" value="KAH7992515.1"/>
    <property type="molecule type" value="Genomic_DNA"/>
</dbReference>
<proteinExistence type="predicted"/>